<dbReference type="KEGG" id="gca:Galf_0630"/>
<comment type="similarity">
    <text evidence="2">Belongs to the cation diffusion facilitator (CDF) transporter (TC 2.A.4) family. SLC30A subfamily.</text>
</comment>
<accession>D9SCY3</accession>
<dbReference type="NCBIfam" id="TIGR01297">
    <property type="entry name" value="CDF"/>
    <property type="match status" value="1"/>
</dbReference>
<dbReference type="InterPro" id="IPR058533">
    <property type="entry name" value="Cation_efflux_TM"/>
</dbReference>
<keyword evidence="5" id="KW-0864">Zinc transport</keyword>
<evidence type="ECO:0000256" key="4">
    <source>
        <dbReference type="ARBA" id="ARBA00022692"/>
    </source>
</evidence>
<dbReference type="GO" id="GO:0005886">
    <property type="term" value="C:plasma membrane"/>
    <property type="evidence" value="ECO:0007669"/>
    <property type="project" value="TreeGrafter"/>
</dbReference>
<dbReference type="AlphaFoldDB" id="D9SCY3"/>
<dbReference type="InterPro" id="IPR002524">
    <property type="entry name" value="Cation_efflux"/>
</dbReference>
<dbReference type="HOGENOM" id="CLU_013430_0_0_4"/>
<evidence type="ECO:0000256" key="2">
    <source>
        <dbReference type="ARBA" id="ARBA00008873"/>
    </source>
</evidence>
<dbReference type="SUPFAM" id="SSF161111">
    <property type="entry name" value="Cation efflux protein transmembrane domain-like"/>
    <property type="match status" value="1"/>
</dbReference>
<dbReference type="Gene3D" id="1.20.1510.10">
    <property type="entry name" value="Cation efflux protein transmembrane domain"/>
    <property type="match status" value="1"/>
</dbReference>
<dbReference type="eggNOG" id="COG1230">
    <property type="taxonomic scope" value="Bacteria"/>
</dbReference>
<dbReference type="RefSeq" id="WP_013292614.1">
    <property type="nucleotide sequence ID" value="NC_014394.1"/>
</dbReference>
<evidence type="ECO:0000256" key="5">
    <source>
        <dbReference type="ARBA" id="ARBA00022906"/>
    </source>
</evidence>
<name>D9SCY3_GALCS</name>
<dbReference type="GO" id="GO:0005385">
    <property type="term" value="F:zinc ion transmembrane transporter activity"/>
    <property type="evidence" value="ECO:0007669"/>
    <property type="project" value="TreeGrafter"/>
</dbReference>
<dbReference type="Pfam" id="PF16916">
    <property type="entry name" value="ZT_dimer"/>
    <property type="match status" value="1"/>
</dbReference>
<sequence length="296" mass="31887">MTAHNHSHATNYNRAFAIGITLNIIFVLIEAVYGWQADSLALLSDAGHNLSDVLGLVMAWGGFYLSRLRPNQKHTYGWGRATIMAALFNALILLVAIGGIVWEAIARFSHPVPIQGNIVMWVAAIGVIINGITARLFMSGNKDDLNLRGAYLHMAADALVSLGVVIAGALLIWTGWTWLDPALSIVIAVVILLGTWGLLRQSLHLSLDGVPASIDLAAVKSYLSALPGVSEVHDLHVWAMSTSGIALTAHLVTPNGPQEDDFLNRVTEELHDQFAIEHATLQLETGSRTCALANHT</sequence>
<feature type="domain" description="Cation efflux protein transmembrane" evidence="10">
    <location>
        <begin position="18"/>
        <end position="203"/>
    </location>
</feature>
<keyword evidence="8 9" id="KW-0472">Membrane</keyword>
<dbReference type="PANTHER" id="PTHR11562:SF17">
    <property type="entry name" value="RE54080P-RELATED"/>
    <property type="match status" value="1"/>
</dbReference>
<dbReference type="OrthoDB" id="271709at2"/>
<evidence type="ECO:0000259" key="10">
    <source>
        <dbReference type="Pfam" id="PF01545"/>
    </source>
</evidence>
<dbReference type="PANTHER" id="PTHR11562">
    <property type="entry name" value="CATION EFFLUX PROTEIN/ ZINC TRANSPORTER"/>
    <property type="match status" value="1"/>
</dbReference>
<evidence type="ECO:0000256" key="9">
    <source>
        <dbReference type="SAM" id="Phobius"/>
    </source>
</evidence>
<keyword evidence="13" id="KW-1185">Reference proteome</keyword>
<evidence type="ECO:0000259" key="11">
    <source>
        <dbReference type="Pfam" id="PF16916"/>
    </source>
</evidence>
<evidence type="ECO:0000256" key="6">
    <source>
        <dbReference type="ARBA" id="ARBA00022989"/>
    </source>
</evidence>
<gene>
    <name evidence="12" type="ordered locus">Galf_0630</name>
</gene>
<evidence type="ECO:0000313" key="13">
    <source>
        <dbReference type="Proteomes" id="UP000001235"/>
    </source>
</evidence>
<dbReference type="InterPro" id="IPR027470">
    <property type="entry name" value="Cation_efflux_CTD"/>
</dbReference>
<comment type="subcellular location">
    <subcellularLocation>
        <location evidence="1">Membrane</location>
        <topology evidence="1">Multi-pass membrane protein</topology>
    </subcellularLocation>
</comment>
<protein>
    <submittedName>
        <fullName evidence="12">Cation diffusion facilitator family transporter</fullName>
    </submittedName>
</protein>
<feature type="transmembrane region" description="Helical" evidence="9">
    <location>
        <begin position="118"/>
        <end position="138"/>
    </location>
</feature>
<feature type="transmembrane region" description="Helical" evidence="9">
    <location>
        <begin position="47"/>
        <end position="65"/>
    </location>
</feature>
<keyword evidence="3" id="KW-0813">Transport</keyword>
<evidence type="ECO:0000256" key="7">
    <source>
        <dbReference type="ARBA" id="ARBA00023065"/>
    </source>
</evidence>
<dbReference type="Pfam" id="PF01545">
    <property type="entry name" value="Cation_efflux"/>
    <property type="match status" value="1"/>
</dbReference>
<feature type="transmembrane region" description="Helical" evidence="9">
    <location>
        <begin position="182"/>
        <end position="199"/>
    </location>
</feature>
<organism evidence="12 13">
    <name type="scientific">Gallionella capsiferriformans (strain ES-2)</name>
    <name type="common">Gallionella ferruginea capsiferriformans (strain ES-2)</name>
    <dbReference type="NCBI Taxonomy" id="395494"/>
    <lineage>
        <taxon>Bacteria</taxon>
        <taxon>Pseudomonadati</taxon>
        <taxon>Pseudomonadota</taxon>
        <taxon>Betaproteobacteria</taxon>
        <taxon>Nitrosomonadales</taxon>
        <taxon>Gallionellaceae</taxon>
        <taxon>Gallionella</taxon>
    </lineage>
</organism>
<dbReference type="Proteomes" id="UP000001235">
    <property type="component" value="Chromosome"/>
</dbReference>
<evidence type="ECO:0000256" key="1">
    <source>
        <dbReference type="ARBA" id="ARBA00004141"/>
    </source>
</evidence>
<reference evidence="12 13" key="1">
    <citation type="submission" date="2010-08" db="EMBL/GenBank/DDBJ databases">
        <title>Complete sequence of Gallionella capsiferriformans ES-2.</title>
        <authorList>
            <consortium name="US DOE Joint Genome Institute"/>
            <person name="Lucas S."/>
            <person name="Copeland A."/>
            <person name="Lapidus A."/>
            <person name="Cheng J.-F."/>
            <person name="Bruce D."/>
            <person name="Goodwin L."/>
            <person name="Pitluck S."/>
            <person name="Chertkov O."/>
            <person name="Davenport K.W."/>
            <person name="Detter J.C."/>
            <person name="Han C."/>
            <person name="Tapia R."/>
            <person name="Land M."/>
            <person name="Hauser L."/>
            <person name="Chang Y.-J."/>
            <person name="Jeffries C."/>
            <person name="Kyrpides N."/>
            <person name="Ivanova N."/>
            <person name="Mikhailova N."/>
            <person name="Shelobolina E.S."/>
            <person name="Picardal F."/>
            <person name="Roden E."/>
            <person name="Emerson D."/>
            <person name="Woyke T."/>
        </authorList>
    </citation>
    <scope>NUCLEOTIDE SEQUENCE [LARGE SCALE GENOMIC DNA]</scope>
    <source>
        <strain evidence="12 13">ES-2</strain>
    </source>
</reference>
<feature type="transmembrane region" description="Helical" evidence="9">
    <location>
        <begin position="12"/>
        <end position="35"/>
    </location>
</feature>
<evidence type="ECO:0000256" key="3">
    <source>
        <dbReference type="ARBA" id="ARBA00022448"/>
    </source>
</evidence>
<keyword evidence="4 9" id="KW-0812">Transmembrane</keyword>
<dbReference type="SUPFAM" id="SSF160240">
    <property type="entry name" value="Cation efflux protein cytoplasmic domain-like"/>
    <property type="match status" value="1"/>
</dbReference>
<evidence type="ECO:0000313" key="12">
    <source>
        <dbReference type="EMBL" id="ADL54672.1"/>
    </source>
</evidence>
<keyword evidence="6 9" id="KW-1133">Transmembrane helix</keyword>
<dbReference type="InterPro" id="IPR050681">
    <property type="entry name" value="CDF/SLC30A"/>
</dbReference>
<dbReference type="InterPro" id="IPR027469">
    <property type="entry name" value="Cation_efflux_TMD_sf"/>
</dbReference>
<dbReference type="EMBL" id="CP002159">
    <property type="protein sequence ID" value="ADL54672.1"/>
    <property type="molecule type" value="Genomic_DNA"/>
</dbReference>
<proteinExistence type="inferred from homology"/>
<feature type="transmembrane region" description="Helical" evidence="9">
    <location>
        <begin position="150"/>
        <end position="176"/>
    </location>
</feature>
<keyword evidence="5" id="KW-0862">Zinc</keyword>
<keyword evidence="7" id="KW-0406">Ion transport</keyword>
<feature type="transmembrane region" description="Helical" evidence="9">
    <location>
        <begin position="86"/>
        <end position="106"/>
    </location>
</feature>
<dbReference type="InterPro" id="IPR036837">
    <property type="entry name" value="Cation_efflux_CTD_sf"/>
</dbReference>
<feature type="domain" description="Cation efflux protein cytoplasmic" evidence="11">
    <location>
        <begin position="212"/>
        <end position="284"/>
    </location>
</feature>
<evidence type="ECO:0000256" key="8">
    <source>
        <dbReference type="ARBA" id="ARBA00023136"/>
    </source>
</evidence>